<proteinExistence type="predicted"/>
<reference evidence="4" key="1">
    <citation type="submission" date="2017-09" db="EMBL/GenBank/DDBJ databases">
        <title>Depth-based differentiation of microbial function through sediment-hosted aquifers and enrichment of novel symbionts in the deep terrestrial subsurface.</title>
        <authorList>
            <person name="Probst A.J."/>
            <person name="Ladd B."/>
            <person name="Jarett J.K."/>
            <person name="Geller-Mcgrath D.E."/>
            <person name="Sieber C.M.K."/>
            <person name="Emerson J.B."/>
            <person name="Anantharaman K."/>
            <person name="Thomas B.C."/>
            <person name="Malmstrom R."/>
            <person name="Stieglmeier M."/>
            <person name="Klingl A."/>
            <person name="Woyke T."/>
            <person name="Ryan C.M."/>
            <person name="Banfield J.F."/>
        </authorList>
    </citation>
    <scope>NUCLEOTIDE SEQUENCE [LARGE SCALE GENOMIC DNA]</scope>
</reference>
<feature type="transmembrane region" description="Helical" evidence="2">
    <location>
        <begin position="389"/>
        <end position="410"/>
    </location>
</feature>
<dbReference type="AlphaFoldDB" id="A0A2M7QB11"/>
<protein>
    <recommendedName>
        <fullName evidence="5">DUF2079 domain-containing protein</fullName>
    </recommendedName>
</protein>
<evidence type="ECO:0000256" key="2">
    <source>
        <dbReference type="SAM" id="Phobius"/>
    </source>
</evidence>
<gene>
    <name evidence="3" type="ORF">COY93_00400</name>
</gene>
<keyword evidence="2" id="KW-1133">Transmembrane helix</keyword>
<comment type="caution">
    <text evidence="3">The sequence shown here is derived from an EMBL/GenBank/DDBJ whole genome shotgun (WGS) entry which is preliminary data.</text>
</comment>
<evidence type="ECO:0000313" key="3">
    <source>
        <dbReference type="EMBL" id="PIY63339.1"/>
    </source>
</evidence>
<feature type="transmembrane region" description="Helical" evidence="2">
    <location>
        <begin position="43"/>
        <end position="64"/>
    </location>
</feature>
<evidence type="ECO:0008006" key="5">
    <source>
        <dbReference type="Google" id="ProtNLM"/>
    </source>
</evidence>
<dbReference type="Pfam" id="PF09852">
    <property type="entry name" value="DUF2079"/>
    <property type="match status" value="1"/>
</dbReference>
<dbReference type="Proteomes" id="UP000230973">
    <property type="component" value="Unassembled WGS sequence"/>
</dbReference>
<feature type="transmembrane region" description="Helical" evidence="2">
    <location>
        <begin position="295"/>
        <end position="319"/>
    </location>
</feature>
<organism evidence="3 4">
    <name type="scientific">Candidatus Uhrbacteria bacterium CG_4_10_14_0_8_um_filter_58_22</name>
    <dbReference type="NCBI Taxonomy" id="1975029"/>
    <lineage>
        <taxon>Bacteria</taxon>
        <taxon>Candidatus Uhriibacteriota</taxon>
    </lineage>
</organism>
<keyword evidence="2" id="KW-0472">Membrane</keyword>
<accession>A0A2M7QB11</accession>
<name>A0A2M7QB11_9BACT</name>
<keyword evidence="2" id="KW-0812">Transmembrane</keyword>
<evidence type="ECO:0000256" key="1">
    <source>
        <dbReference type="SAM" id="MobiDB-lite"/>
    </source>
</evidence>
<feature type="transmembrane region" description="Helical" evidence="2">
    <location>
        <begin position="204"/>
        <end position="231"/>
    </location>
</feature>
<feature type="transmembrane region" description="Helical" evidence="2">
    <location>
        <begin position="124"/>
        <end position="143"/>
    </location>
</feature>
<feature type="transmembrane region" description="Helical" evidence="2">
    <location>
        <begin position="350"/>
        <end position="368"/>
    </location>
</feature>
<dbReference type="InterPro" id="IPR018650">
    <property type="entry name" value="STSV1_Orf64"/>
</dbReference>
<feature type="transmembrane region" description="Helical" evidence="2">
    <location>
        <begin position="326"/>
        <end position="344"/>
    </location>
</feature>
<feature type="transmembrane region" description="Helical" evidence="2">
    <location>
        <begin position="243"/>
        <end position="261"/>
    </location>
</feature>
<dbReference type="EMBL" id="PFLC01000008">
    <property type="protein sequence ID" value="PIY63339.1"/>
    <property type="molecule type" value="Genomic_DNA"/>
</dbReference>
<feature type="transmembrane region" description="Helical" evidence="2">
    <location>
        <begin position="155"/>
        <end position="171"/>
    </location>
</feature>
<sequence>MISGMASSKKYKARSDPSSQTNKKFVYNHRMKLPARILRHERLILWLMIGLYFVAFTAICLWKYGLFAYDGLDLAIYSQVFWNTLHGQPFGLTIHPHSYLGDHAEFGLLTLLPLYALKSDPRTLLVLQTAALALTAWPIWLLARHRLANASGLSRLAPLAFAAAWLLSPLVQNMNLFEFHLLPFALPPLLLALLAYDERRPFRFALWALVAMLFREDVSLVVAAVGLLAVLERRGWRWTVGPIVLGAAWFVMATGVAAHFAPSGSYKFLIYYAWLGEAHSFADVAMNALSHPLKVLAHTASLGNLEMLLGFLLPLLFLPLLSPKRLILLTGPLLQILLGSPGGSTTIVQTHYSTLFLPGLFLAAMSGLPKLNGPLRRYLTVGQAKTLGALLLVMGAAYGSLALGPLPAVAARIWSGDGREAAADARRIVDQVPPNASVAASYRLLPELSSRSAVYSAHYLFLGVEQFDTGPYPTPDGVQMLAFDENDLSTYRAQFLLTSWAQPHYKSGRERLGRSFGTLPQDEAGGFALYGPIWSSSSYLMAPPFDTPPMRMNVPWNFADGSQLNAVQSKLTADKDKTRLHLQSVWRLGPTADALQIDLTLIDTDGQEVWHETMPLVNELWQPIELGSEYERYIDYLLPQLRDKKYRLQLELFNRTEVHGLDGLLSGRQFTIEERSLGRFEVESNLDF</sequence>
<feature type="region of interest" description="Disordered" evidence="1">
    <location>
        <begin position="1"/>
        <end position="21"/>
    </location>
</feature>
<evidence type="ECO:0000313" key="4">
    <source>
        <dbReference type="Proteomes" id="UP000230973"/>
    </source>
</evidence>